<dbReference type="AlphaFoldDB" id="A0AAE1HMW6"/>
<feature type="compositionally biased region" description="Basic and acidic residues" evidence="1">
    <location>
        <begin position="89"/>
        <end position="99"/>
    </location>
</feature>
<evidence type="ECO:0000313" key="3">
    <source>
        <dbReference type="Proteomes" id="UP001219518"/>
    </source>
</evidence>
<dbReference type="PANTHER" id="PTHR33053:SF24">
    <property type="entry name" value="TRANSPOSASE DOMAIN-CONTAINING PROTEIN"/>
    <property type="match status" value="1"/>
</dbReference>
<feature type="compositionally biased region" description="Polar residues" evidence="1">
    <location>
        <begin position="31"/>
        <end position="52"/>
    </location>
</feature>
<dbReference type="Proteomes" id="UP001219518">
    <property type="component" value="Unassembled WGS sequence"/>
</dbReference>
<name>A0AAE1HMW6_9NEOP</name>
<gene>
    <name evidence="2" type="ORF">KUF71_001913</name>
</gene>
<feature type="compositionally biased region" description="Polar residues" evidence="1">
    <location>
        <begin position="1"/>
        <end position="10"/>
    </location>
</feature>
<reference evidence="2" key="1">
    <citation type="submission" date="2021-07" db="EMBL/GenBank/DDBJ databases">
        <authorList>
            <person name="Catto M.A."/>
            <person name="Jacobson A."/>
            <person name="Kennedy G."/>
            <person name="Labadie P."/>
            <person name="Hunt B.G."/>
            <person name="Srinivasan R."/>
        </authorList>
    </citation>
    <scope>NUCLEOTIDE SEQUENCE</scope>
    <source>
        <strain evidence="2">PL_HMW_Pooled</strain>
        <tissue evidence="2">Head</tissue>
    </source>
</reference>
<keyword evidence="3" id="KW-1185">Reference proteome</keyword>
<feature type="compositionally biased region" description="Basic and acidic residues" evidence="1">
    <location>
        <begin position="58"/>
        <end position="70"/>
    </location>
</feature>
<dbReference type="EMBL" id="JAHWGI010001147">
    <property type="protein sequence ID" value="KAK3923505.1"/>
    <property type="molecule type" value="Genomic_DNA"/>
</dbReference>
<accession>A0AAE1HMW6</accession>
<evidence type="ECO:0000313" key="2">
    <source>
        <dbReference type="EMBL" id="KAK3923505.1"/>
    </source>
</evidence>
<feature type="compositionally biased region" description="Acidic residues" evidence="1">
    <location>
        <begin position="71"/>
        <end position="87"/>
    </location>
</feature>
<evidence type="ECO:0000256" key="1">
    <source>
        <dbReference type="SAM" id="MobiDB-lite"/>
    </source>
</evidence>
<sequence length="405" mass="45644">MKNTGQRNSDSGGGGSCVNNSEPISDEDRSSGLNSDSNVGEGSNDVGGNSSDEGAVSDEDRVNVLENSKEECDDDGGGDDVSDEAGEAGDARPNFRNDGEGQQFVIDSIREWALEPGVLSLAKLDGLLGRLSNAFPHMPKSHVTLFNCQYDFDFKDHPGGLFWDKGIRNNLDKLEDLNFEPSDVKLFLHDYVTEVEELLENGYNYRGTVLEFCVRNYILDAPMRSFIKCIIGHGGYRSCEQCDLCGEYHDNRVTMVGLDGQLRSDDSFRHRLDPEHHKGESPLEKIGTGMVSQFRLDPMHLLYAGVSKRLMKFWFEVNGAWKLHAQLVEIISSVLIFLRDSCPTDFNRRPRSLKYWRNFKCTEIRRIVLYDGILAFKDLVDDNVYKHFLLLHCCLYILSSPSLLQ</sequence>
<protein>
    <submittedName>
        <fullName evidence="2">Patatin-like phospholipase domain-containing protein 7</fullName>
    </submittedName>
</protein>
<comment type="caution">
    <text evidence="2">The sequence shown here is derived from an EMBL/GenBank/DDBJ whole genome shotgun (WGS) entry which is preliminary data.</text>
</comment>
<proteinExistence type="predicted"/>
<reference evidence="2" key="2">
    <citation type="journal article" date="2023" name="BMC Genomics">
        <title>Pest status, molecular evolution, and epigenetic factors derived from the genome assembly of Frankliniella fusca, a thysanopteran phytovirus vector.</title>
        <authorList>
            <person name="Catto M.A."/>
            <person name="Labadie P.E."/>
            <person name="Jacobson A.L."/>
            <person name="Kennedy G.G."/>
            <person name="Srinivasan R."/>
            <person name="Hunt B.G."/>
        </authorList>
    </citation>
    <scope>NUCLEOTIDE SEQUENCE</scope>
    <source>
        <strain evidence="2">PL_HMW_Pooled</strain>
    </source>
</reference>
<organism evidence="2 3">
    <name type="scientific">Frankliniella fusca</name>
    <dbReference type="NCBI Taxonomy" id="407009"/>
    <lineage>
        <taxon>Eukaryota</taxon>
        <taxon>Metazoa</taxon>
        <taxon>Ecdysozoa</taxon>
        <taxon>Arthropoda</taxon>
        <taxon>Hexapoda</taxon>
        <taxon>Insecta</taxon>
        <taxon>Pterygota</taxon>
        <taxon>Neoptera</taxon>
        <taxon>Paraneoptera</taxon>
        <taxon>Thysanoptera</taxon>
        <taxon>Terebrantia</taxon>
        <taxon>Thripoidea</taxon>
        <taxon>Thripidae</taxon>
        <taxon>Frankliniella</taxon>
    </lineage>
</organism>
<dbReference type="PANTHER" id="PTHR33053">
    <property type="entry name" value="PROTEIN, PUTATIVE-RELATED"/>
    <property type="match status" value="1"/>
</dbReference>
<feature type="region of interest" description="Disordered" evidence="1">
    <location>
        <begin position="1"/>
        <end position="99"/>
    </location>
</feature>